<evidence type="ECO:0000256" key="5">
    <source>
        <dbReference type="ARBA" id="ARBA00023136"/>
    </source>
</evidence>
<comment type="subcellular location">
    <subcellularLocation>
        <location evidence="1">Cell inner membrane</location>
    </subcellularLocation>
</comment>
<dbReference type="PANTHER" id="PTHR30606:SF9">
    <property type="entry name" value="LIPID A BIOSYNTHESIS LAUROYLTRANSFERASE"/>
    <property type="match status" value="1"/>
</dbReference>
<dbReference type="PANTHER" id="PTHR30606">
    <property type="entry name" value="LIPID A BIOSYNTHESIS LAUROYL ACYLTRANSFERASE"/>
    <property type="match status" value="1"/>
</dbReference>
<evidence type="ECO:0000313" key="8">
    <source>
        <dbReference type="Proteomes" id="UP000603912"/>
    </source>
</evidence>
<dbReference type="GO" id="GO:0005886">
    <property type="term" value="C:plasma membrane"/>
    <property type="evidence" value="ECO:0007669"/>
    <property type="project" value="UniProtKB-SubCell"/>
</dbReference>
<keyword evidence="2" id="KW-1003">Cell membrane</keyword>
<dbReference type="GO" id="GO:0016746">
    <property type="term" value="F:acyltransferase activity"/>
    <property type="evidence" value="ECO:0007669"/>
    <property type="project" value="UniProtKB-KW"/>
</dbReference>
<evidence type="ECO:0000256" key="1">
    <source>
        <dbReference type="ARBA" id="ARBA00004533"/>
    </source>
</evidence>
<evidence type="ECO:0000256" key="4">
    <source>
        <dbReference type="ARBA" id="ARBA00022679"/>
    </source>
</evidence>
<keyword evidence="8" id="KW-1185">Reference proteome</keyword>
<accession>A0A917I6T2</accession>
<evidence type="ECO:0000256" key="6">
    <source>
        <dbReference type="ARBA" id="ARBA00023315"/>
    </source>
</evidence>
<proteinExistence type="predicted"/>
<comment type="caution">
    <text evidence="7">The sequence shown here is derived from an EMBL/GenBank/DDBJ whole genome shotgun (WGS) entry which is preliminary data.</text>
</comment>
<dbReference type="Pfam" id="PF03279">
    <property type="entry name" value="Lip_A_acyltrans"/>
    <property type="match status" value="1"/>
</dbReference>
<sequence>MRDGALSGRMLGPFGILTRLEYWGFRIVAALFGALPVDVASSLSGWIWRTVAPHLRRHARAERNLAASMPELSAEERAAVLDQMWDGLGRTFAEAFHLRTIQSDPSRIVLDLSPEVLEAVRSPRGCVLACPHMGNWEVASIGALRAGGRVAGVYQRLKNPLVDRYVTGLREPYYPQGLFTKGNDAVLKLRRVLRQGHGVALLADLREMRGVAVPFFGRPAPSTPFPAFLACSMGAPLVAGRVVRLGGARFRITGELLPVQATGDRDADIEATTAAIHACFERFIRENPGQWMWAHRRWG</sequence>
<keyword evidence="4" id="KW-0808">Transferase</keyword>
<keyword evidence="5" id="KW-0472">Membrane</keyword>
<keyword evidence="6 7" id="KW-0012">Acyltransferase</keyword>
<dbReference type="InterPro" id="IPR004960">
    <property type="entry name" value="LipA_acyltrans"/>
</dbReference>
<protein>
    <submittedName>
        <fullName evidence="7">Lipid A biosynthesis lauroyl acyltransferase</fullName>
    </submittedName>
</protein>
<dbReference type="AlphaFoldDB" id="A0A917I6T2"/>
<dbReference type="GO" id="GO:0009247">
    <property type="term" value="P:glycolipid biosynthetic process"/>
    <property type="evidence" value="ECO:0007669"/>
    <property type="project" value="UniProtKB-ARBA"/>
</dbReference>
<evidence type="ECO:0000256" key="2">
    <source>
        <dbReference type="ARBA" id="ARBA00022475"/>
    </source>
</evidence>
<reference evidence="7" key="1">
    <citation type="journal article" date="2014" name="Int. J. Syst. Evol. Microbiol.">
        <title>Complete genome sequence of Corynebacterium casei LMG S-19264T (=DSM 44701T), isolated from a smear-ripened cheese.</title>
        <authorList>
            <consortium name="US DOE Joint Genome Institute (JGI-PGF)"/>
            <person name="Walter F."/>
            <person name="Albersmeier A."/>
            <person name="Kalinowski J."/>
            <person name="Ruckert C."/>
        </authorList>
    </citation>
    <scope>NUCLEOTIDE SEQUENCE</scope>
    <source>
        <strain evidence="7">CGMCC 1.12214</strain>
    </source>
</reference>
<dbReference type="Proteomes" id="UP000603912">
    <property type="component" value="Unassembled WGS sequence"/>
</dbReference>
<keyword evidence="3" id="KW-0997">Cell inner membrane</keyword>
<evidence type="ECO:0000256" key="3">
    <source>
        <dbReference type="ARBA" id="ARBA00022519"/>
    </source>
</evidence>
<dbReference type="CDD" id="cd07984">
    <property type="entry name" value="LPLAT_LABLAT-like"/>
    <property type="match status" value="1"/>
</dbReference>
<dbReference type="EMBL" id="BMES01000002">
    <property type="protein sequence ID" value="GGH20495.1"/>
    <property type="molecule type" value="Genomic_DNA"/>
</dbReference>
<organism evidence="7 8">
    <name type="scientific">Alsobacter metallidurans</name>
    <dbReference type="NCBI Taxonomy" id="340221"/>
    <lineage>
        <taxon>Bacteria</taxon>
        <taxon>Pseudomonadati</taxon>
        <taxon>Pseudomonadota</taxon>
        <taxon>Alphaproteobacteria</taxon>
        <taxon>Hyphomicrobiales</taxon>
        <taxon>Alsobacteraceae</taxon>
        <taxon>Alsobacter</taxon>
    </lineage>
</organism>
<evidence type="ECO:0000313" key="7">
    <source>
        <dbReference type="EMBL" id="GGH20495.1"/>
    </source>
</evidence>
<reference evidence="7" key="2">
    <citation type="submission" date="2020-09" db="EMBL/GenBank/DDBJ databases">
        <authorList>
            <person name="Sun Q."/>
            <person name="Zhou Y."/>
        </authorList>
    </citation>
    <scope>NUCLEOTIDE SEQUENCE</scope>
    <source>
        <strain evidence="7">CGMCC 1.12214</strain>
    </source>
</reference>
<name>A0A917I6T2_9HYPH</name>
<gene>
    <name evidence="7" type="ORF">GCM10007036_24080</name>
</gene>